<name>A0ABT1NAH2_9FIRM</name>
<evidence type="ECO:0000256" key="1">
    <source>
        <dbReference type="ARBA" id="ARBA00022741"/>
    </source>
</evidence>
<dbReference type="PANTHER" id="PTHR32309:SF13">
    <property type="entry name" value="FERRIC ENTEROBACTIN TRANSPORT PROTEIN FEPE"/>
    <property type="match status" value="1"/>
</dbReference>
<keyword evidence="1" id="KW-0547">Nucleotide-binding</keyword>
<dbReference type="GO" id="GO:0016301">
    <property type="term" value="F:kinase activity"/>
    <property type="evidence" value="ECO:0007669"/>
    <property type="project" value="UniProtKB-KW"/>
</dbReference>
<dbReference type="InterPro" id="IPR005702">
    <property type="entry name" value="Wzc-like_C"/>
</dbReference>
<dbReference type="InterPro" id="IPR050445">
    <property type="entry name" value="Bact_polysacc_biosynth/exp"/>
</dbReference>
<organism evidence="3 4">
    <name type="scientific">Lutispora saccharofermentans</name>
    <dbReference type="NCBI Taxonomy" id="3024236"/>
    <lineage>
        <taxon>Bacteria</taxon>
        <taxon>Bacillati</taxon>
        <taxon>Bacillota</taxon>
        <taxon>Clostridia</taxon>
        <taxon>Lutisporales</taxon>
        <taxon>Lutisporaceae</taxon>
        <taxon>Lutispora</taxon>
    </lineage>
</organism>
<dbReference type="CDD" id="cd05387">
    <property type="entry name" value="BY-kinase"/>
    <property type="match status" value="1"/>
</dbReference>
<comment type="caution">
    <text evidence="3">The sequence shown here is derived from an EMBL/GenBank/DDBJ whole genome shotgun (WGS) entry which is preliminary data.</text>
</comment>
<sequence>MDKRNIITNINPKSRSAEAYRILRTNIQFANIDKTINSIVITSPGQGDGKSTVIANLAVAIARNNKKVLLIDADLRKPNVHTFFQVSNTKGLTNLLSEDVEYIRIIESTYVENLDILSSGPIPPNPSELLGSNRIKILLDELKTVYDMVLFDSPPACLVTDAAVLSTIADGVILVCAAGQTTIENAKNAKALLNKVNANIIGVVLNKMVTKAGRYNKADDYYSYYEGE</sequence>
<dbReference type="PANTHER" id="PTHR32309">
    <property type="entry name" value="TYROSINE-PROTEIN KINASE"/>
    <property type="match status" value="1"/>
</dbReference>
<keyword evidence="4" id="KW-1185">Reference proteome</keyword>
<proteinExistence type="predicted"/>
<dbReference type="RefSeq" id="WP_255225747.1">
    <property type="nucleotide sequence ID" value="NZ_JAJEKE010000001.1"/>
</dbReference>
<dbReference type="EMBL" id="JAJEKE010000001">
    <property type="protein sequence ID" value="MCQ1528255.1"/>
    <property type="molecule type" value="Genomic_DNA"/>
</dbReference>
<protein>
    <submittedName>
        <fullName evidence="3">CpsD/CapB family tyrosine-protein kinase</fullName>
    </submittedName>
</protein>
<reference evidence="3 4" key="1">
    <citation type="submission" date="2021-10" db="EMBL/GenBank/DDBJ databases">
        <title>Lutispora strain m25 sp. nov., a thermophilic, non-spore-forming bacterium isolated from a lab-scale methanogenic bioreactor digesting anaerobic sludge.</title>
        <authorList>
            <person name="El Houari A."/>
            <person name="Mcdonald J."/>
        </authorList>
    </citation>
    <scope>NUCLEOTIDE SEQUENCE [LARGE SCALE GENOMIC DNA]</scope>
    <source>
        <strain evidence="4">m25</strain>
    </source>
</reference>
<keyword evidence="3" id="KW-0808">Transferase</keyword>
<dbReference type="SUPFAM" id="SSF52540">
    <property type="entry name" value="P-loop containing nucleoside triphosphate hydrolases"/>
    <property type="match status" value="1"/>
</dbReference>
<evidence type="ECO:0000313" key="3">
    <source>
        <dbReference type="EMBL" id="MCQ1528255.1"/>
    </source>
</evidence>
<dbReference type="InterPro" id="IPR027417">
    <property type="entry name" value="P-loop_NTPase"/>
</dbReference>
<accession>A0ABT1NAH2</accession>
<evidence type="ECO:0000313" key="4">
    <source>
        <dbReference type="Proteomes" id="UP001651880"/>
    </source>
</evidence>
<keyword evidence="3" id="KW-0418">Kinase</keyword>
<dbReference type="Gene3D" id="3.40.50.300">
    <property type="entry name" value="P-loop containing nucleotide triphosphate hydrolases"/>
    <property type="match status" value="1"/>
</dbReference>
<keyword evidence="2" id="KW-0067">ATP-binding</keyword>
<dbReference type="Proteomes" id="UP001651880">
    <property type="component" value="Unassembled WGS sequence"/>
</dbReference>
<dbReference type="InterPro" id="IPR033756">
    <property type="entry name" value="YlxH/NBP35"/>
</dbReference>
<dbReference type="Pfam" id="PF10609">
    <property type="entry name" value="ParA"/>
    <property type="match status" value="1"/>
</dbReference>
<dbReference type="NCBIfam" id="TIGR01007">
    <property type="entry name" value="eps_fam"/>
    <property type="match status" value="1"/>
</dbReference>
<gene>
    <name evidence="3" type="ORF">LJD61_01650</name>
</gene>
<evidence type="ECO:0000256" key="2">
    <source>
        <dbReference type="ARBA" id="ARBA00022840"/>
    </source>
</evidence>